<dbReference type="STRING" id="875328.JDM601_3803"/>
<dbReference type="KEGG" id="mjd:JDM601_3803"/>
<dbReference type="HOGENOM" id="CLU_836315_0_0_11"/>
<accession>F5YRL2</accession>
<dbReference type="AlphaFoldDB" id="F5YRL2"/>
<evidence type="ECO:0000313" key="1">
    <source>
        <dbReference type="EMBL" id="AEF37803.1"/>
    </source>
</evidence>
<dbReference type="EMBL" id="CP002329">
    <property type="protein sequence ID" value="AEF37803.1"/>
    <property type="molecule type" value="Genomic_DNA"/>
</dbReference>
<reference evidence="1 2" key="1">
    <citation type="journal article" date="2011" name="J. Bacteriol.">
        <title>Complete genome sequence of a novel clinical isolate, the nontuberculous Mycobacterium strain JDM601.</title>
        <authorList>
            <person name="Zhang Z.Y."/>
            <person name="Sun Z.Q."/>
            <person name="Wang Z.L."/>
            <person name="Wen Z.L."/>
            <person name="Sun Q.W."/>
            <person name="Zhu Z.Q."/>
            <person name="Song Y.Z."/>
            <person name="Zhao J.W."/>
            <person name="Wang H.H."/>
            <person name="Zhang S.L."/>
            <person name="Guo X.K."/>
        </authorList>
    </citation>
    <scope>NUCLEOTIDE SEQUENCE [LARGE SCALE GENOMIC DNA]</scope>
    <source>
        <strain evidence="1 2">JDM601</strain>
    </source>
</reference>
<sequence>MKSPVNRKLGSYGYAPVGAIIDTDPAQFWGEVNGIPMGMQYFYGSVRSAAGDYWWPIRGFYPDKARYLHLAESKIGEDFTYSKDHNNSYSGPVEHGQRDGKWGVWRPDGTPMTLTWDDKMEWHDDDHVSLIGDLVGEGVQFFSPDQEVPSSYASRLFKVRGTVKGTEVSGLVFHDSIHIANGVDYIASPAIAKHEAAWVGFATEFEDGHVHAGHLVHGTDEFNIMVIHRTDGPPLIARDLDVSVELEGEPFAKTTFPTKVTYRGGGQTWIWEANEGGRCPVRDDLGDEHRWRQGWVHQEGETRKPMTTEALMETYNARLLTTGALKKATA</sequence>
<proteinExistence type="predicted"/>
<name>F5YRL2_MYCSD</name>
<dbReference type="Proteomes" id="UP000009224">
    <property type="component" value="Chromosome"/>
</dbReference>
<organism evidence="1 2">
    <name type="scientific">Mycolicibacter sinensis (strain JDM601)</name>
    <name type="common">Mycobacterium sinense</name>
    <dbReference type="NCBI Taxonomy" id="875328"/>
    <lineage>
        <taxon>Bacteria</taxon>
        <taxon>Bacillati</taxon>
        <taxon>Actinomycetota</taxon>
        <taxon>Actinomycetes</taxon>
        <taxon>Mycobacteriales</taxon>
        <taxon>Mycobacteriaceae</taxon>
        <taxon>Mycolicibacter</taxon>
    </lineage>
</organism>
<keyword evidence="2" id="KW-1185">Reference proteome</keyword>
<dbReference type="OrthoDB" id="4578687at2"/>
<dbReference type="eggNOG" id="ENOG5033RZG">
    <property type="taxonomic scope" value="Bacteria"/>
</dbReference>
<dbReference type="RefSeq" id="WP_013830726.1">
    <property type="nucleotide sequence ID" value="NC_015576.1"/>
</dbReference>
<gene>
    <name evidence="1" type="ordered locus">JDM601_3803</name>
</gene>
<protein>
    <submittedName>
        <fullName evidence="1">Uncharacterized protein</fullName>
    </submittedName>
</protein>
<evidence type="ECO:0000313" key="2">
    <source>
        <dbReference type="Proteomes" id="UP000009224"/>
    </source>
</evidence>